<proteinExistence type="predicted"/>
<sequence length="67" mass="6553">MPGAGSASPAASAARGERPGCPAGARAGAIGRLPLDSIRPGLALMRLVIAEATGYQALDPASPDGRL</sequence>
<dbReference type="RefSeq" id="WP_238207308.1">
    <property type="nucleotide sequence ID" value="NZ_JBHTND010000017.1"/>
</dbReference>
<evidence type="ECO:0000256" key="1">
    <source>
        <dbReference type="SAM" id="MobiDB-lite"/>
    </source>
</evidence>
<dbReference type="Proteomes" id="UP001597176">
    <property type="component" value="Unassembled WGS sequence"/>
</dbReference>
<accession>A0ABW3X0T3</accession>
<protein>
    <submittedName>
        <fullName evidence="2">Uncharacterized protein</fullName>
    </submittedName>
</protein>
<dbReference type="EMBL" id="JBHTND010000017">
    <property type="protein sequence ID" value="MFD1302553.1"/>
    <property type="molecule type" value="Genomic_DNA"/>
</dbReference>
<name>A0ABW3X0T3_9HYPH</name>
<evidence type="ECO:0000313" key="3">
    <source>
        <dbReference type="Proteomes" id="UP001597176"/>
    </source>
</evidence>
<evidence type="ECO:0000313" key="2">
    <source>
        <dbReference type="EMBL" id="MFD1302553.1"/>
    </source>
</evidence>
<organism evidence="2 3">
    <name type="scientific">Methylobacterium marchantiae</name>
    <dbReference type="NCBI Taxonomy" id="600331"/>
    <lineage>
        <taxon>Bacteria</taxon>
        <taxon>Pseudomonadati</taxon>
        <taxon>Pseudomonadota</taxon>
        <taxon>Alphaproteobacteria</taxon>
        <taxon>Hyphomicrobiales</taxon>
        <taxon>Methylobacteriaceae</taxon>
        <taxon>Methylobacterium</taxon>
    </lineage>
</organism>
<gene>
    <name evidence="2" type="ORF">ACFQ4G_13335</name>
</gene>
<reference evidence="3" key="1">
    <citation type="journal article" date="2019" name="Int. J. Syst. Evol. Microbiol.">
        <title>The Global Catalogue of Microorganisms (GCM) 10K type strain sequencing project: providing services to taxonomists for standard genome sequencing and annotation.</title>
        <authorList>
            <consortium name="The Broad Institute Genomics Platform"/>
            <consortium name="The Broad Institute Genome Sequencing Center for Infectious Disease"/>
            <person name="Wu L."/>
            <person name="Ma J."/>
        </authorList>
    </citation>
    <scope>NUCLEOTIDE SEQUENCE [LARGE SCALE GENOMIC DNA]</scope>
    <source>
        <strain evidence="3">CCUG 56108</strain>
    </source>
</reference>
<keyword evidence="3" id="KW-1185">Reference proteome</keyword>
<comment type="caution">
    <text evidence="2">The sequence shown here is derived from an EMBL/GenBank/DDBJ whole genome shotgun (WGS) entry which is preliminary data.</text>
</comment>
<feature type="region of interest" description="Disordered" evidence="1">
    <location>
        <begin position="1"/>
        <end position="28"/>
    </location>
</feature>